<name>W2TCY0_NECAM</name>
<proteinExistence type="predicted"/>
<dbReference type="KEGG" id="nai:NECAME_09550"/>
<gene>
    <name evidence="1" type="ORF">NECAME_09550</name>
</gene>
<reference evidence="2" key="1">
    <citation type="journal article" date="2014" name="Nat. Genet.">
        <title>Genome of the human hookworm Necator americanus.</title>
        <authorList>
            <person name="Tang Y.T."/>
            <person name="Gao X."/>
            <person name="Rosa B.A."/>
            <person name="Abubucker S."/>
            <person name="Hallsworth-Pepin K."/>
            <person name="Martin J."/>
            <person name="Tyagi R."/>
            <person name="Heizer E."/>
            <person name="Zhang X."/>
            <person name="Bhonagiri-Palsikar V."/>
            <person name="Minx P."/>
            <person name="Warren W.C."/>
            <person name="Wang Q."/>
            <person name="Zhan B."/>
            <person name="Hotez P.J."/>
            <person name="Sternberg P.W."/>
            <person name="Dougall A."/>
            <person name="Gaze S.T."/>
            <person name="Mulvenna J."/>
            <person name="Sotillo J."/>
            <person name="Ranganathan S."/>
            <person name="Rabelo E.M."/>
            <person name="Wilson R.K."/>
            <person name="Felgner P.L."/>
            <person name="Bethony J."/>
            <person name="Hawdon J.M."/>
            <person name="Gasser R.B."/>
            <person name="Loukas A."/>
            <person name="Mitreva M."/>
        </authorList>
    </citation>
    <scope>NUCLEOTIDE SEQUENCE [LARGE SCALE GENOMIC DNA]</scope>
</reference>
<organism evidence="1 2">
    <name type="scientific">Necator americanus</name>
    <name type="common">Human hookworm</name>
    <dbReference type="NCBI Taxonomy" id="51031"/>
    <lineage>
        <taxon>Eukaryota</taxon>
        <taxon>Metazoa</taxon>
        <taxon>Ecdysozoa</taxon>
        <taxon>Nematoda</taxon>
        <taxon>Chromadorea</taxon>
        <taxon>Rhabditida</taxon>
        <taxon>Rhabditina</taxon>
        <taxon>Rhabditomorpha</taxon>
        <taxon>Strongyloidea</taxon>
        <taxon>Ancylostomatidae</taxon>
        <taxon>Bunostominae</taxon>
        <taxon>Necator</taxon>
    </lineage>
</organism>
<dbReference type="OrthoDB" id="5861131at2759"/>
<dbReference type="Proteomes" id="UP000053676">
    <property type="component" value="Unassembled WGS sequence"/>
</dbReference>
<accession>W2TCY0</accession>
<evidence type="ECO:0000313" key="1">
    <source>
        <dbReference type="EMBL" id="ETN79895.1"/>
    </source>
</evidence>
<sequence>MACRKGVRNRQYGKRVVMWNCAKGYSRRKEIAYKPCPAFIRICERHCGTFEVVACFGHLGHPHTSVNPTTECRFRSETAEGAEEIEAVRELLESSDTYSFPTNVNVEDELLRRFPVALVSTQRNGNLVTFCVTVFVNILRLAD</sequence>
<dbReference type="EMBL" id="KI659302">
    <property type="protein sequence ID" value="ETN79895.1"/>
    <property type="molecule type" value="Genomic_DNA"/>
</dbReference>
<evidence type="ECO:0000313" key="2">
    <source>
        <dbReference type="Proteomes" id="UP000053676"/>
    </source>
</evidence>
<protein>
    <submittedName>
        <fullName evidence="1">Uncharacterized protein</fullName>
    </submittedName>
</protein>
<dbReference type="AlphaFoldDB" id="W2TCY0"/>
<keyword evidence="2" id="KW-1185">Reference proteome</keyword>